<dbReference type="InterPro" id="IPR033428">
    <property type="entry name" value="DUF5118"/>
</dbReference>
<keyword evidence="5" id="KW-0645">Protease</keyword>
<dbReference type="PANTHER" id="PTHR38478">
    <property type="entry name" value="PEPTIDASE M1A AND M12B"/>
    <property type="match status" value="1"/>
</dbReference>
<evidence type="ECO:0000256" key="1">
    <source>
        <dbReference type="SAM" id="SignalP"/>
    </source>
</evidence>
<dbReference type="Pfam" id="PF16313">
    <property type="entry name" value="DUF4953"/>
    <property type="match status" value="1"/>
</dbReference>
<dbReference type="PROSITE" id="PS51257">
    <property type="entry name" value="PROKAR_LIPOPROTEIN"/>
    <property type="match status" value="1"/>
</dbReference>
<dbReference type="InterPro" id="IPR034032">
    <property type="entry name" value="Zn_MMP-like_bac"/>
</dbReference>
<feature type="domain" description="DUF5117" evidence="3">
    <location>
        <begin position="109"/>
        <end position="294"/>
    </location>
</feature>
<keyword evidence="5" id="KW-0482">Metalloprotease</keyword>
<feature type="signal peptide" evidence="1">
    <location>
        <begin position="1"/>
        <end position="22"/>
    </location>
</feature>
<comment type="caution">
    <text evidence="5">The sequence shown here is derived from an EMBL/GenBank/DDBJ whole genome shotgun (WGS) entry which is preliminary data.</text>
</comment>
<keyword evidence="1" id="KW-0732">Signal</keyword>
<dbReference type="Proteomes" id="UP000179797">
    <property type="component" value="Unassembled WGS sequence"/>
</dbReference>
<evidence type="ECO:0000259" key="3">
    <source>
        <dbReference type="Pfam" id="PF17148"/>
    </source>
</evidence>
<dbReference type="EMBL" id="JRYR02000002">
    <property type="protein sequence ID" value="OHX64084.1"/>
    <property type="molecule type" value="Genomic_DNA"/>
</dbReference>
<name>A0A1S1YSS6_FLAPC</name>
<keyword evidence="5" id="KW-0378">Hydrolase</keyword>
<dbReference type="InterPro" id="IPR033413">
    <property type="entry name" value="DUF5117"/>
</dbReference>
<dbReference type="RefSeq" id="WP_052432147.1">
    <property type="nucleotide sequence ID" value="NZ_JRYR02000002.1"/>
</dbReference>
<dbReference type="AlphaFoldDB" id="A0A1S1YSS6"/>
<accession>A0A1S1YSS6</accession>
<dbReference type="PANTHER" id="PTHR38478:SF1">
    <property type="entry name" value="ZINC DEPENDENT METALLOPROTEASE DOMAIN LIPOPROTEIN"/>
    <property type="match status" value="1"/>
</dbReference>
<feature type="domain" description="EcxA zinc-binding" evidence="2">
    <location>
        <begin position="427"/>
        <end position="734"/>
    </location>
</feature>
<dbReference type="CDD" id="cd04276">
    <property type="entry name" value="ZnMc_MMP_like_2"/>
    <property type="match status" value="1"/>
</dbReference>
<gene>
    <name evidence="5" type="ORF">NH26_20985</name>
</gene>
<dbReference type="STRING" id="915059.NH26_20985"/>
<evidence type="ECO:0000259" key="2">
    <source>
        <dbReference type="Pfam" id="PF16313"/>
    </source>
</evidence>
<dbReference type="Pfam" id="PF17148">
    <property type="entry name" value="DUF5117"/>
    <property type="match status" value="1"/>
</dbReference>
<proteinExistence type="predicted"/>
<dbReference type="GO" id="GO:0008237">
    <property type="term" value="F:metallopeptidase activity"/>
    <property type="evidence" value="ECO:0007669"/>
    <property type="project" value="UniProtKB-KW"/>
</dbReference>
<sequence>MKLSIRLFTLTCMLLSCTFVFGQKKKNKKKKSKTEEVVPKKEKGPFKEYNKVITDEAETQEGLFTTHKVDGKYFFEISDDLLDNEILIVSRISGHVQGLNFGGAGMKSRPQQVIRWQRKDNKLLMRSVSYNSVASEKEPIYKSVKNNNFEPVVASFDIEAVSADSSKVVIDVSSFFTSDIPMIGAMRDSERKRFGIKGLDGKRSIISSIKSFPKNVEVRHILTYKGDKLPDNQITKSLSVEMNQSFILLPEKKWKSRYYDPRVGYFSVQQTNYSLDQHRAAKQRFITRWKLEPKDWDAYNRGELVEPIKPIVYYIDPATPEKWRPFLKNGIEAWQSAFEKAGFKNAIIAKDAPTKEEDPDWSPEDVRYSVIRYITTPIQNAQGPHVHDPRTGEILESDILWYHNVMNLLRNWALIQTAAVNPEVRKSKFDDQLMGKLIEFVATHEVGHTIGLMHNMGSSCNYTVEQLRTPGFVQEHGVAPSIMDYARMNYVAQPEDKGAGLYPIIGPYDNWAIEYGYKLTDAKSALDEKLILNEWIKEKNKNPWNRYGAQQWPYVVDPSAQTEDLGDDAMVASDLGIKNLKRIVPQLIQWTKEEGEFYQDLEELYSAVLSQFNRYMGHVSNNVGGVIIDYKTSEEGKSVYTNVTKEKQKRAVDFIDKQLFNTPEWLINQDVLSRIEYTGIVEKIRKSQERTLKNLLADSRQLRMINQYALSQDAYSIIELNSDLTKSIWKELNSAKSIDTYRRELQRVHVELLIEKMNNEKALSSDIQAVSRAQLEMIRKKTKSMSSRYKTTSIEGIHMKDITAKINKAFDN</sequence>
<evidence type="ECO:0000313" key="6">
    <source>
        <dbReference type="Proteomes" id="UP000179797"/>
    </source>
</evidence>
<dbReference type="InterPro" id="IPR032534">
    <property type="entry name" value="EcxA_zinc-bd"/>
</dbReference>
<organism evidence="5 6">
    <name type="scientific">Flammeovirga pacifica</name>
    <dbReference type="NCBI Taxonomy" id="915059"/>
    <lineage>
        <taxon>Bacteria</taxon>
        <taxon>Pseudomonadati</taxon>
        <taxon>Bacteroidota</taxon>
        <taxon>Cytophagia</taxon>
        <taxon>Cytophagales</taxon>
        <taxon>Flammeovirgaceae</taxon>
        <taxon>Flammeovirga</taxon>
    </lineage>
</organism>
<keyword evidence="6" id="KW-1185">Reference proteome</keyword>
<dbReference type="SUPFAM" id="SSF55486">
    <property type="entry name" value="Metalloproteases ('zincins'), catalytic domain"/>
    <property type="match status" value="1"/>
</dbReference>
<feature type="domain" description="DUF5118" evidence="4">
    <location>
        <begin position="47"/>
        <end position="93"/>
    </location>
</feature>
<evidence type="ECO:0000259" key="4">
    <source>
        <dbReference type="Pfam" id="PF17162"/>
    </source>
</evidence>
<protein>
    <submittedName>
        <fullName evidence="5">Zinc-dependent metalloprotease</fullName>
    </submittedName>
</protein>
<feature type="chain" id="PRO_5010366357" evidence="1">
    <location>
        <begin position="23"/>
        <end position="812"/>
    </location>
</feature>
<reference evidence="5 6" key="1">
    <citation type="journal article" date="2012" name="Int. J. Syst. Evol. Microbiol.">
        <title>Flammeovirga pacifica sp. nov., isolated from deep-sea sediment.</title>
        <authorList>
            <person name="Xu H."/>
            <person name="Fu Y."/>
            <person name="Yang N."/>
            <person name="Ding Z."/>
            <person name="Lai Q."/>
            <person name="Zeng R."/>
        </authorList>
    </citation>
    <scope>NUCLEOTIDE SEQUENCE [LARGE SCALE GENOMIC DNA]</scope>
    <source>
        <strain evidence="6">DSM 24597 / LMG 26175 / WPAGA1</strain>
    </source>
</reference>
<dbReference type="GO" id="GO:0006508">
    <property type="term" value="P:proteolysis"/>
    <property type="evidence" value="ECO:0007669"/>
    <property type="project" value="UniProtKB-KW"/>
</dbReference>
<dbReference type="Pfam" id="PF17162">
    <property type="entry name" value="DUF5118"/>
    <property type="match status" value="1"/>
</dbReference>
<evidence type="ECO:0000313" key="5">
    <source>
        <dbReference type="EMBL" id="OHX64084.1"/>
    </source>
</evidence>